<keyword evidence="6" id="KW-1133">Transmembrane helix</keyword>
<dbReference type="GO" id="GO:0004497">
    <property type="term" value="F:monooxygenase activity"/>
    <property type="evidence" value="ECO:0007669"/>
    <property type="project" value="UniProtKB-KW"/>
</dbReference>
<proteinExistence type="inferred from homology"/>
<evidence type="ECO:0000256" key="11">
    <source>
        <dbReference type="RuleBase" id="RU000461"/>
    </source>
</evidence>
<protein>
    <submittedName>
        <fullName evidence="12">Cytochrome P450</fullName>
    </submittedName>
</protein>
<dbReference type="InterPro" id="IPR001128">
    <property type="entry name" value="Cyt_P450"/>
</dbReference>
<dbReference type="GeneID" id="85448579"/>
<dbReference type="Gene3D" id="1.10.630.10">
    <property type="entry name" value="Cytochrome P450"/>
    <property type="match status" value="1"/>
</dbReference>
<evidence type="ECO:0000256" key="1">
    <source>
        <dbReference type="ARBA" id="ARBA00001971"/>
    </source>
</evidence>
<dbReference type="InterPro" id="IPR017972">
    <property type="entry name" value="Cyt_P450_CS"/>
</dbReference>
<accession>A0AAD8PL58</accession>
<dbReference type="Pfam" id="PF00067">
    <property type="entry name" value="p450"/>
    <property type="match status" value="1"/>
</dbReference>
<keyword evidence="7 11" id="KW-0560">Oxidoreductase</keyword>
<evidence type="ECO:0000256" key="10">
    <source>
        <dbReference type="ARBA" id="ARBA00023136"/>
    </source>
</evidence>
<name>A0AAD8PL58_9PEZI</name>
<dbReference type="InterPro" id="IPR036396">
    <property type="entry name" value="Cyt_P450_sf"/>
</dbReference>
<keyword evidence="5 11" id="KW-0479">Metal-binding</keyword>
<dbReference type="InterPro" id="IPR047146">
    <property type="entry name" value="Cyt_P450_E_CYP52_fungi"/>
</dbReference>
<evidence type="ECO:0000256" key="2">
    <source>
        <dbReference type="ARBA" id="ARBA00004167"/>
    </source>
</evidence>
<dbReference type="GO" id="GO:0005506">
    <property type="term" value="F:iron ion binding"/>
    <property type="evidence" value="ECO:0007669"/>
    <property type="project" value="InterPro"/>
</dbReference>
<gene>
    <name evidence="12" type="ORF">LY79DRAFT_674676</name>
</gene>
<evidence type="ECO:0000313" key="13">
    <source>
        <dbReference type="Proteomes" id="UP001230504"/>
    </source>
</evidence>
<evidence type="ECO:0000256" key="5">
    <source>
        <dbReference type="ARBA" id="ARBA00022723"/>
    </source>
</evidence>
<evidence type="ECO:0000313" key="12">
    <source>
        <dbReference type="EMBL" id="KAK1569422.1"/>
    </source>
</evidence>
<dbReference type="PROSITE" id="PS00086">
    <property type="entry name" value="CYTOCHROME_P450"/>
    <property type="match status" value="1"/>
</dbReference>
<dbReference type="PANTHER" id="PTHR24287">
    <property type="entry name" value="P450, PUTATIVE (EUROFUNG)-RELATED"/>
    <property type="match status" value="1"/>
</dbReference>
<sequence length="304" mass="35236">METGDIHLISTEPYQFLDTSTQFMFGEPIGCLLHPQRAKLAWAMTDVLRGLRFRLMMVRLLWLFRHKAWYDAIDVVHDYINRHIDKAYGDLARKQVAAEVASSGKESTAVVEETPERKDLLWFMVPHFGEDRERLRSEMLVLFAPNNDTTAILIRNVFCNLGRRADIYAKVRKEVMSHGPDAPLTYERLRSTKYLDAVLNETHRLYPKGDAVRADKVIMFRDKDLLGEDTDEFKPERWYKLSPSWSFMPFGGGPRRCPAQTMATVEASYCIARFARRFKAIENRDVNSFYVPIIRVSPVHKNGV</sequence>
<dbReference type="GO" id="GO:0020037">
    <property type="term" value="F:heme binding"/>
    <property type="evidence" value="ECO:0007669"/>
    <property type="project" value="InterPro"/>
</dbReference>
<comment type="subcellular location">
    <subcellularLocation>
        <location evidence="2">Membrane</location>
        <topology evidence="2">Single-pass membrane protein</topology>
    </subcellularLocation>
</comment>
<keyword evidence="11" id="KW-0349">Heme</keyword>
<evidence type="ECO:0000256" key="6">
    <source>
        <dbReference type="ARBA" id="ARBA00022989"/>
    </source>
</evidence>
<dbReference type="PANTHER" id="PTHR24287:SF18">
    <property type="entry name" value="CYTOCHROME P450 MONOOXYGENASE APDE-RELATED"/>
    <property type="match status" value="1"/>
</dbReference>
<dbReference type="PRINTS" id="PR00385">
    <property type="entry name" value="P450"/>
</dbReference>
<keyword evidence="9 11" id="KW-0503">Monooxygenase</keyword>
<dbReference type="GO" id="GO:0016705">
    <property type="term" value="F:oxidoreductase activity, acting on paired donors, with incorporation or reduction of molecular oxygen"/>
    <property type="evidence" value="ECO:0007669"/>
    <property type="project" value="InterPro"/>
</dbReference>
<reference evidence="12" key="1">
    <citation type="submission" date="2021-06" db="EMBL/GenBank/DDBJ databases">
        <title>Comparative genomics, transcriptomics and evolutionary studies reveal genomic signatures of adaptation to plant cell wall in hemibiotrophic fungi.</title>
        <authorList>
            <consortium name="DOE Joint Genome Institute"/>
            <person name="Baroncelli R."/>
            <person name="Diaz J.F."/>
            <person name="Benocci T."/>
            <person name="Peng M."/>
            <person name="Battaglia E."/>
            <person name="Haridas S."/>
            <person name="Andreopoulos W."/>
            <person name="Labutti K."/>
            <person name="Pangilinan J."/>
            <person name="Floch G.L."/>
            <person name="Makela M.R."/>
            <person name="Henrissat B."/>
            <person name="Grigoriev I.V."/>
            <person name="Crouch J.A."/>
            <person name="De Vries R.P."/>
            <person name="Sukno S.A."/>
            <person name="Thon M.R."/>
        </authorList>
    </citation>
    <scope>NUCLEOTIDE SEQUENCE</scope>
    <source>
        <strain evidence="12">CBS 125086</strain>
    </source>
</reference>
<keyword evidence="13" id="KW-1185">Reference proteome</keyword>
<evidence type="ECO:0000256" key="9">
    <source>
        <dbReference type="ARBA" id="ARBA00023033"/>
    </source>
</evidence>
<dbReference type="Proteomes" id="UP001230504">
    <property type="component" value="Unassembled WGS sequence"/>
</dbReference>
<dbReference type="GO" id="GO:0016020">
    <property type="term" value="C:membrane"/>
    <property type="evidence" value="ECO:0007669"/>
    <property type="project" value="UniProtKB-SubCell"/>
</dbReference>
<dbReference type="SUPFAM" id="SSF48264">
    <property type="entry name" value="Cytochrome P450"/>
    <property type="match status" value="1"/>
</dbReference>
<comment type="cofactor">
    <cofactor evidence="1">
        <name>heme</name>
        <dbReference type="ChEBI" id="CHEBI:30413"/>
    </cofactor>
</comment>
<evidence type="ECO:0000256" key="3">
    <source>
        <dbReference type="ARBA" id="ARBA00010617"/>
    </source>
</evidence>
<dbReference type="RefSeq" id="XP_060407667.1">
    <property type="nucleotide sequence ID" value="XM_060564339.1"/>
</dbReference>
<comment type="similarity">
    <text evidence="3 11">Belongs to the cytochrome P450 family.</text>
</comment>
<evidence type="ECO:0000256" key="8">
    <source>
        <dbReference type="ARBA" id="ARBA00023004"/>
    </source>
</evidence>
<organism evidence="12 13">
    <name type="scientific">Colletotrichum navitas</name>
    <dbReference type="NCBI Taxonomy" id="681940"/>
    <lineage>
        <taxon>Eukaryota</taxon>
        <taxon>Fungi</taxon>
        <taxon>Dikarya</taxon>
        <taxon>Ascomycota</taxon>
        <taxon>Pezizomycotina</taxon>
        <taxon>Sordariomycetes</taxon>
        <taxon>Hypocreomycetidae</taxon>
        <taxon>Glomerellales</taxon>
        <taxon>Glomerellaceae</taxon>
        <taxon>Colletotrichum</taxon>
        <taxon>Colletotrichum graminicola species complex</taxon>
    </lineage>
</organism>
<dbReference type="EMBL" id="JAHLJV010000136">
    <property type="protein sequence ID" value="KAK1569422.1"/>
    <property type="molecule type" value="Genomic_DNA"/>
</dbReference>
<comment type="caution">
    <text evidence="12">The sequence shown here is derived from an EMBL/GenBank/DDBJ whole genome shotgun (WGS) entry which is preliminary data.</text>
</comment>
<keyword evidence="8 11" id="KW-0408">Iron</keyword>
<evidence type="ECO:0000256" key="7">
    <source>
        <dbReference type="ARBA" id="ARBA00023002"/>
    </source>
</evidence>
<dbReference type="AlphaFoldDB" id="A0AAD8PL58"/>
<keyword evidence="4" id="KW-0812">Transmembrane</keyword>
<evidence type="ECO:0000256" key="4">
    <source>
        <dbReference type="ARBA" id="ARBA00022692"/>
    </source>
</evidence>
<keyword evidence="10" id="KW-0472">Membrane</keyword>